<protein>
    <submittedName>
        <fullName evidence="2">Retrovirus-related Pol polyprotein from transposon RE1</fullName>
    </submittedName>
</protein>
<reference evidence="2 3" key="1">
    <citation type="journal article" date="2018" name="PLoS Genet.">
        <title>Population sequencing reveals clonal diversity and ancestral inbreeding in the grapevine cultivar Chardonnay.</title>
        <authorList>
            <person name="Roach M.J."/>
            <person name="Johnson D.L."/>
            <person name="Bohlmann J."/>
            <person name="van Vuuren H.J."/>
            <person name="Jones S.J."/>
            <person name="Pretorius I.S."/>
            <person name="Schmidt S.A."/>
            <person name="Borneman A.R."/>
        </authorList>
    </citation>
    <scope>NUCLEOTIDE SEQUENCE [LARGE SCALE GENOMIC DNA]</scope>
    <source>
        <strain evidence="3">cv. Chardonnay</strain>
        <tissue evidence="2">Leaf</tissue>
    </source>
</reference>
<dbReference type="PANTHER" id="PTHR11439:SF440">
    <property type="entry name" value="INTEGRASE CATALYTIC DOMAIN-CONTAINING PROTEIN"/>
    <property type="match status" value="1"/>
</dbReference>
<evidence type="ECO:0000313" key="2">
    <source>
        <dbReference type="EMBL" id="RVW59741.1"/>
    </source>
</evidence>
<organism evidence="2 3">
    <name type="scientific">Vitis vinifera</name>
    <name type="common">Grape</name>
    <dbReference type="NCBI Taxonomy" id="29760"/>
    <lineage>
        <taxon>Eukaryota</taxon>
        <taxon>Viridiplantae</taxon>
        <taxon>Streptophyta</taxon>
        <taxon>Embryophyta</taxon>
        <taxon>Tracheophyta</taxon>
        <taxon>Spermatophyta</taxon>
        <taxon>Magnoliopsida</taxon>
        <taxon>eudicotyledons</taxon>
        <taxon>Gunneridae</taxon>
        <taxon>Pentapetalae</taxon>
        <taxon>rosids</taxon>
        <taxon>Vitales</taxon>
        <taxon>Vitaceae</taxon>
        <taxon>Viteae</taxon>
        <taxon>Vitis</taxon>
    </lineage>
</organism>
<name>A0A438FIG1_VITVI</name>
<dbReference type="EMBL" id="QGNW01000879">
    <property type="protein sequence ID" value="RVW59741.1"/>
    <property type="molecule type" value="Genomic_DNA"/>
</dbReference>
<dbReference type="SUPFAM" id="SSF56672">
    <property type="entry name" value="DNA/RNA polymerases"/>
    <property type="match status" value="1"/>
</dbReference>
<gene>
    <name evidence="2" type="primary">RE1_1960</name>
    <name evidence="2" type="ORF">CK203_100254</name>
</gene>
<dbReference type="Proteomes" id="UP000288805">
    <property type="component" value="Unassembled WGS sequence"/>
</dbReference>
<dbReference type="CDD" id="cd09272">
    <property type="entry name" value="RNase_HI_RT_Ty1"/>
    <property type="match status" value="1"/>
</dbReference>
<accession>A0A438FIG1</accession>
<dbReference type="PANTHER" id="PTHR11439">
    <property type="entry name" value="GAG-POL-RELATED RETROTRANSPOSON"/>
    <property type="match status" value="1"/>
</dbReference>
<evidence type="ECO:0000256" key="1">
    <source>
        <dbReference type="SAM" id="MobiDB-lite"/>
    </source>
</evidence>
<comment type="caution">
    <text evidence="2">The sequence shown here is derived from an EMBL/GenBank/DDBJ whole genome shotgun (WGS) entry which is preliminary data.</text>
</comment>
<dbReference type="AlphaFoldDB" id="A0A438FIG1"/>
<proteinExistence type="predicted"/>
<evidence type="ECO:0000313" key="3">
    <source>
        <dbReference type="Proteomes" id="UP000288805"/>
    </source>
</evidence>
<sequence>MKNKRVFEFLAGLNRELDDVRSRVLSRRPLPSIREVFSEDLSSGKTIVSAKEREGLYYFDEANGESVSEARPPLTLDYLDVAVFESTLCLISTPLPNTEGHLNSRGDTEIQTNKETLIYSRRPESKSNESQNRKQPRSCTLHPISKFVSYNALSAKFRAFMTNLDRIQIPKNIQKPWRFQNGERFVKVIKNQGYQQRHSDHIMFFKQSNDGRMTILIVYVDDIVLIGDNTGEVERLKNGLATEFEPSDTPIKARKSTESDGKPVDRERYQRLVGRLIYLSHTRPDIAFAISVVSQHMHSLKESHLKALYKIPIYLKGSLRQGLFFKKGDSKMVEIYTNVDWAGSEEDRRSTTGYCTYVWGNLVTWRRLWLLKLLEELHIIVEFPIKLYCDNKAAISISHNPVQHDKTKHIEVDRHFIKEKIEKGTICMTYIPTREQLAYIFTKGYRDLALKILFASWTWSISMIQLEGSVEILYDLGGDLEDIVVED</sequence>
<feature type="region of interest" description="Disordered" evidence="1">
    <location>
        <begin position="100"/>
        <end position="138"/>
    </location>
</feature>
<dbReference type="InterPro" id="IPR043502">
    <property type="entry name" value="DNA/RNA_pol_sf"/>
</dbReference>